<protein>
    <submittedName>
        <fullName evidence="2">Uncharacterized protein</fullName>
    </submittedName>
</protein>
<keyword evidence="1" id="KW-1133">Transmembrane helix</keyword>
<feature type="transmembrane region" description="Helical" evidence="1">
    <location>
        <begin position="298"/>
        <end position="317"/>
    </location>
</feature>
<dbReference type="InterPro" id="IPR027197">
    <property type="entry name" value="SLC43A3"/>
</dbReference>
<evidence type="ECO:0000313" key="2">
    <source>
        <dbReference type="EMBL" id="KAJ6222142.1"/>
    </source>
</evidence>
<proteinExistence type="predicted"/>
<keyword evidence="1" id="KW-0812">Transmembrane</keyword>
<name>A0A9Q0MAT7_BLOTA</name>
<feature type="transmembrane region" description="Helical" evidence="1">
    <location>
        <begin position="25"/>
        <end position="44"/>
    </location>
</feature>
<keyword evidence="1" id="KW-0472">Membrane</keyword>
<dbReference type="PANTHER" id="PTHR20765">
    <property type="entry name" value="SOLUTE CARRIER FAMILY 43 MEMBER 3-RELATED"/>
    <property type="match status" value="1"/>
</dbReference>
<dbReference type="Proteomes" id="UP001142055">
    <property type="component" value="Chromosome 1"/>
</dbReference>
<dbReference type="AlphaFoldDB" id="A0A9Q0MAT7"/>
<dbReference type="OMA" id="WTALHYM"/>
<feature type="transmembrane region" description="Helical" evidence="1">
    <location>
        <begin position="323"/>
        <end position="345"/>
    </location>
</feature>
<dbReference type="SUPFAM" id="SSF103473">
    <property type="entry name" value="MFS general substrate transporter"/>
    <property type="match status" value="1"/>
</dbReference>
<comment type="caution">
    <text evidence="2">The sequence shown here is derived from an EMBL/GenBank/DDBJ whole genome shotgun (WGS) entry which is preliminary data.</text>
</comment>
<dbReference type="InterPro" id="IPR011701">
    <property type="entry name" value="MFS"/>
</dbReference>
<reference evidence="2" key="1">
    <citation type="submission" date="2022-12" db="EMBL/GenBank/DDBJ databases">
        <title>Genome assemblies of Blomia tropicalis.</title>
        <authorList>
            <person name="Cui Y."/>
        </authorList>
    </citation>
    <scope>NUCLEOTIDE SEQUENCE</scope>
    <source>
        <tissue evidence="2">Adult mites</tissue>
    </source>
</reference>
<feature type="transmembrane region" description="Helical" evidence="1">
    <location>
        <begin position="387"/>
        <end position="409"/>
    </location>
</feature>
<evidence type="ECO:0000256" key="1">
    <source>
        <dbReference type="SAM" id="Phobius"/>
    </source>
</evidence>
<dbReference type="InterPro" id="IPR036259">
    <property type="entry name" value="MFS_trans_sf"/>
</dbReference>
<feature type="transmembrane region" description="Helical" evidence="1">
    <location>
        <begin position="219"/>
        <end position="237"/>
    </location>
</feature>
<dbReference type="GO" id="GO:0022857">
    <property type="term" value="F:transmembrane transporter activity"/>
    <property type="evidence" value="ECO:0007669"/>
    <property type="project" value="InterPro"/>
</dbReference>
<evidence type="ECO:0000313" key="3">
    <source>
        <dbReference type="Proteomes" id="UP001142055"/>
    </source>
</evidence>
<dbReference type="Pfam" id="PF07690">
    <property type="entry name" value="MFS_1"/>
    <property type="match status" value="1"/>
</dbReference>
<organism evidence="2 3">
    <name type="scientific">Blomia tropicalis</name>
    <name type="common">Mite</name>
    <dbReference type="NCBI Taxonomy" id="40697"/>
    <lineage>
        <taxon>Eukaryota</taxon>
        <taxon>Metazoa</taxon>
        <taxon>Ecdysozoa</taxon>
        <taxon>Arthropoda</taxon>
        <taxon>Chelicerata</taxon>
        <taxon>Arachnida</taxon>
        <taxon>Acari</taxon>
        <taxon>Acariformes</taxon>
        <taxon>Sarcoptiformes</taxon>
        <taxon>Astigmata</taxon>
        <taxon>Glycyphagoidea</taxon>
        <taxon>Echimyopodidae</taxon>
        <taxon>Blomia</taxon>
    </lineage>
</organism>
<dbReference type="EMBL" id="JAPWDV010000001">
    <property type="protein sequence ID" value="KAJ6222142.1"/>
    <property type="molecule type" value="Genomic_DNA"/>
</dbReference>
<feature type="transmembrane region" description="Helical" evidence="1">
    <location>
        <begin position="56"/>
        <end position="77"/>
    </location>
</feature>
<feature type="transmembrane region" description="Helical" evidence="1">
    <location>
        <begin position="357"/>
        <end position="375"/>
    </location>
</feature>
<dbReference type="PANTHER" id="PTHR20765:SF1">
    <property type="entry name" value="EQUILIBRATIVE NUCLEOBASE TRANSPORTER 1"/>
    <property type="match status" value="1"/>
</dbReference>
<feature type="transmembrane region" description="Helical" evidence="1">
    <location>
        <begin position="257"/>
        <end position="277"/>
    </location>
</feature>
<accession>A0A9Q0MAT7</accession>
<gene>
    <name evidence="2" type="ORF">RDWZM_000687</name>
</gene>
<sequence length="430" mass="48982">MSLGGVPIRIANMQFSNLYPSRRSTIISVYSGAFSASSIIYVAIEHIYTGVSISFFWANFILVAISLLMIPFTLFILPPDRIRENGSLPPKSPKMDHNHNNIQNVDQLDTIEKPLSNDLFPRKKSIFAISPITLQNYKSVKSPIVQRRSNSFINHGYLNDVDNDRSYGKGAILNRQLSMSNESELNIKANIDDENNSLNQSPPLWISLSSFAYNLHQMWFSWMITYMLLYVGSMGMWTERVTTDRSHQSSFINLYGIVQVLALVISPMAGLLMDWQLTRANTELDPLERRVKRVQSGFWPLFITSVTLLICVLCHYFDTAQVIYTSIVFITIYRAFLLAVGSAFLRIRFHGDHFNRLLGIMSSVSAVISLLQIPLFKWEGSASSNVLYVNIFNTILALLIMSNPIYLMITPLQRYFIRKEDEQMKKAAIG</sequence>
<keyword evidence="3" id="KW-1185">Reference proteome</keyword>